<evidence type="ECO:0000313" key="2">
    <source>
        <dbReference type="EMBL" id="TYC58886.1"/>
    </source>
</evidence>
<dbReference type="RefSeq" id="WP_148578946.1">
    <property type="nucleotide sequence ID" value="NZ_JAVEUW010000193.1"/>
</dbReference>
<reference evidence="2 3" key="1">
    <citation type="submission" date="2019-01" db="EMBL/GenBank/DDBJ databases">
        <title>Zoogloea oleivorans genome sequencing and assembly.</title>
        <authorList>
            <person name="Tancsics A."/>
            <person name="Farkas M."/>
            <person name="Kriszt B."/>
            <person name="Maroti G."/>
            <person name="Horvath B."/>
        </authorList>
    </citation>
    <scope>NUCLEOTIDE SEQUENCE [LARGE SCALE GENOMIC DNA]</scope>
    <source>
        <strain evidence="2 3">Buc</strain>
    </source>
</reference>
<dbReference type="Proteomes" id="UP000389128">
    <property type="component" value="Unassembled WGS sequence"/>
</dbReference>
<gene>
    <name evidence="2" type="ORF">ETQ85_10235</name>
</gene>
<dbReference type="InterPro" id="IPR012312">
    <property type="entry name" value="Hemerythrin-like"/>
</dbReference>
<dbReference type="Gene3D" id="1.20.120.520">
    <property type="entry name" value="nmb1532 protein domain like"/>
    <property type="match status" value="1"/>
</dbReference>
<dbReference type="PANTHER" id="PTHR39966">
    <property type="entry name" value="BLL2471 PROTEIN-RELATED"/>
    <property type="match status" value="1"/>
</dbReference>
<evidence type="ECO:0000259" key="1">
    <source>
        <dbReference type="Pfam" id="PF01814"/>
    </source>
</evidence>
<dbReference type="EMBL" id="SDKK01000008">
    <property type="protein sequence ID" value="TYC58886.1"/>
    <property type="molecule type" value="Genomic_DNA"/>
</dbReference>
<keyword evidence="3" id="KW-1185">Reference proteome</keyword>
<protein>
    <submittedName>
        <fullName evidence="2">Hemerythrin domain-containing protein</fullName>
    </submittedName>
</protein>
<feature type="domain" description="Hemerythrin-like" evidence="1">
    <location>
        <begin position="4"/>
        <end position="138"/>
    </location>
</feature>
<comment type="caution">
    <text evidence="2">The sequence shown here is derived from an EMBL/GenBank/DDBJ whole genome shotgun (WGS) entry which is preliminary data.</text>
</comment>
<evidence type="ECO:0000313" key="3">
    <source>
        <dbReference type="Proteomes" id="UP000389128"/>
    </source>
</evidence>
<dbReference type="OrthoDB" id="8560984at2"/>
<dbReference type="PANTHER" id="PTHR39966:SF1">
    <property type="entry name" value="HEMERYTHRIN-LIKE DOMAIN-CONTAINING PROTEIN"/>
    <property type="match status" value="1"/>
</dbReference>
<dbReference type="GO" id="GO:0005886">
    <property type="term" value="C:plasma membrane"/>
    <property type="evidence" value="ECO:0007669"/>
    <property type="project" value="TreeGrafter"/>
</dbReference>
<name>A0A6C2CYL2_9RHOO</name>
<dbReference type="AlphaFoldDB" id="A0A6C2CYL2"/>
<organism evidence="2 3">
    <name type="scientific">Zoogloea oleivorans</name>
    <dbReference type="NCBI Taxonomy" id="1552750"/>
    <lineage>
        <taxon>Bacteria</taxon>
        <taxon>Pseudomonadati</taxon>
        <taxon>Pseudomonadota</taxon>
        <taxon>Betaproteobacteria</taxon>
        <taxon>Rhodocyclales</taxon>
        <taxon>Zoogloeaceae</taxon>
        <taxon>Zoogloea</taxon>
    </lineage>
</organism>
<dbReference type="Pfam" id="PF01814">
    <property type="entry name" value="Hemerythrin"/>
    <property type="match status" value="1"/>
</dbReference>
<accession>A0A6C2CYL2</accession>
<dbReference type="CDD" id="cd12108">
    <property type="entry name" value="Hr-like"/>
    <property type="match status" value="1"/>
</dbReference>
<sequence length="162" mass="18361">MHNAITIIRDEHRSIASVLKGLLDHIAKVRAGTEEADFALFTAMFDYIEAVPEKVHHPKENDYLFRLLRQRDPEAAAILDVLEAQHEEGGELLEALRRKLGAWRDGGSFEAFDQALTAYAEFTWDHMGKEENLVIPRAEKSLTLDDWDVINTAFAANRGSAW</sequence>
<proteinExistence type="predicted"/>